<comment type="catalytic activity">
    <reaction evidence="3">
        <text>a (3S)-3-hydroxyacyl-CoA = a (2E)-enoyl-CoA + H2O</text>
        <dbReference type="Rhea" id="RHEA:16105"/>
        <dbReference type="ChEBI" id="CHEBI:15377"/>
        <dbReference type="ChEBI" id="CHEBI:57318"/>
        <dbReference type="ChEBI" id="CHEBI:58856"/>
        <dbReference type="EC" id="4.2.1.17"/>
    </reaction>
</comment>
<comment type="catalytic activity">
    <reaction evidence="4">
        <text>a 4-saturated-(3S)-3-hydroxyacyl-CoA = a (3E)-enoyl-CoA + H2O</text>
        <dbReference type="Rhea" id="RHEA:20724"/>
        <dbReference type="ChEBI" id="CHEBI:15377"/>
        <dbReference type="ChEBI" id="CHEBI:58521"/>
        <dbReference type="ChEBI" id="CHEBI:137480"/>
        <dbReference type="EC" id="4.2.1.17"/>
    </reaction>
</comment>
<dbReference type="EMBL" id="BAAAHP010000181">
    <property type="protein sequence ID" value="GAA0897421.1"/>
    <property type="molecule type" value="Genomic_DNA"/>
</dbReference>
<dbReference type="RefSeq" id="WP_343944813.1">
    <property type="nucleotide sequence ID" value="NZ_BAAAHP010000181.1"/>
</dbReference>
<evidence type="ECO:0000256" key="5">
    <source>
        <dbReference type="RuleBase" id="RU003707"/>
    </source>
</evidence>
<keyword evidence="2" id="KW-0456">Lyase</keyword>
<comment type="similarity">
    <text evidence="1 5">Belongs to the enoyl-CoA hydratase/isomerase family.</text>
</comment>
<evidence type="ECO:0000256" key="3">
    <source>
        <dbReference type="ARBA" id="ARBA00023709"/>
    </source>
</evidence>
<sequence>MTARVEDEVRYEVSGHVARVTINRPERRNSLSLAVSRRLVECFSDAALDDDVWAVVLTGAGDAAFCAGADLKEFDEMARQGRPIPVPMTGPERNVYEAVAETPKPTIAVLNGPAVAGGCELALACDVRIAASHAFIGMPEAKRGMGANFATVLLPRLIPRARALEMLYLGEPISAPTALEWGLLNRVVDKADLAAVSAAYVDAIVANAPLTLRRYKEMVTKGWELPVSSALRLNVGPNPYLSEDRAEGIRAFLEKRPPRWRGR</sequence>
<dbReference type="PANTHER" id="PTHR11941:SF54">
    <property type="entry name" value="ENOYL-COA HYDRATASE, MITOCHONDRIAL"/>
    <property type="match status" value="1"/>
</dbReference>
<gene>
    <name evidence="6" type="ORF">GCM10009559_58050</name>
</gene>
<dbReference type="Gene3D" id="3.90.226.10">
    <property type="entry name" value="2-enoyl-CoA Hydratase, Chain A, domain 1"/>
    <property type="match status" value="1"/>
</dbReference>
<evidence type="ECO:0000256" key="2">
    <source>
        <dbReference type="ARBA" id="ARBA00023239"/>
    </source>
</evidence>
<dbReference type="InterPro" id="IPR001753">
    <property type="entry name" value="Enoyl-CoA_hydra/iso"/>
</dbReference>
<organism evidence="6 7">
    <name type="scientific">Pseudonocardia zijingensis</name>
    <dbReference type="NCBI Taxonomy" id="153376"/>
    <lineage>
        <taxon>Bacteria</taxon>
        <taxon>Bacillati</taxon>
        <taxon>Actinomycetota</taxon>
        <taxon>Actinomycetes</taxon>
        <taxon>Pseudonocardiales</taxon>
        <taxon>Pseudonocardiaceae</taxon>
        <taxon>Pseudonocardia</taxon>
    </lineage>
</organism>
<proteinExistence type="inferred from homology"/>
<dbReference type="InterPro" id="IPR014748">
    <property type="entry name" value="Enoyl-CoA_hydra_C"/>
</dbReference>
<name>A0ABN1N8I0_9PSEU</name>
<evidence type="ECO:0000256" key="4">
    <source>
        <dbReference type="ARBA" id="ARBA00023717"/>
    </source>
</evidence>
<comment type="caution">
    <text evidence="6">The sequence shown here is derived from an EMBL/GenBank/DDBJ whole genome shotgun (WGS) entry which is preliminary data.</text>
</comment>
<dbReference type="InterPro" id="IPR018376">
    <property type="entry name" value="Enoyl-CoA_hyd/isom_CS"/>
</dbReference>
<dbReference type="PANTHER" id="PTHR11941">
    <property type="entry name" value="ENOYL-COA HYDRATASE-RELATED"/>
    <property type="match status" value="1"/>
</dbReference>
<dbReference type="Proteomes" id="UP001499967">
    <property type="component" value="Unassembled WGS sequence"/>
</dbReference>
<dbReference type="Gene3D" id="1.10.12.10">
    <property type="entry name" value="Lyase 2-enoyl-coa Hydratase, Chain A, domain 2"/>
    <property type="match status" value="1"/>
</dbReference>
<evidence type="ECO:0000256" key="1">
    <source>
        <dbReference type="ARBA" id="ARBA00005254"/>
    </source>
</evidence>
<dbReference type="PROSITE" id="PS00166">
    <property type="entry name" value="ENOYL_COA_HYDRATASE"/>
    <property type="match status" value="1"/>
</dbReference>
<reference evidence="6 7" key="1">
    <citation type="journal article" date="2019" name="Int. J. Syst. Evol. Microbiol.">
        <title>The Global Catalogue of Microorganisms (GCM) 10K type strain sequencing project: providing services to taxonomists for standard genome sequencing and annotation.</title>
        <authorList>
            <consortium name="The Broad Institute Genomics Platform"/>
            <consortium name="The Broad Institute Genome Sequencing Center for Infectious Disease"/>
            <person name="Wu L."/>
            <person name="Ma J."/>
        </authorList>
    </citation>
    <scope>NUCLEOTIDE SEQUENCE [LARGE SCALE GENOMIC DNA]</scope>
    <source>
        <strain evidence="6 7">JCM 11117</strain>
    </source>
</reference>
<dbReference type="Pfam" id="PF00378">
    <property type="entry name" value="ECH_1"/>
    <property type="match status" value="1"/>
</dbReference>
<protein>
    <submittedName>
        <fullName evidence="6">Enoyl-CoA hydratase-related protein</fullName>
    </submittedName>
</protein>
<dbReference type="CDD" id="cd06558">
    <property type="entry name" value="crotonase-like"/>
    <property type="match status" value="1"/>
</dbReference>
<keyword evidence="7" id="KW-1185">Reference proteome</keyword>
<dbReference type="SUPFAM" id="SSF52096">
    <property type="entry name" value="ClpP/crotonase"/>
    <property type="match status" value="1"/>
</dbReference>
<accession>A0ABN1N8I0</accession>
<dbReference type="InterPro" id="IPR029045">
    <property type="entry name" value="ClpP/crotonase-like_dom_sf"/>
</dbReference>
<evidence type="ECO:0000313" key="7">
    <source>
        <dbReference type="Proteomes" id="UP001499967"/>
    </source>
</evidence>
<evidence type="ECO:0000313" key="6">
    <source>
        <dbReference type="EMBL" id="GAA0897421.1"/>
    </source>
</evidence>